<evidence type="ECO:0000256" key="4">
    <source>
        <dbReference type="ARBA" id="ARBA00022475"/>
    </source>
</evidence>
<reference evidence="9" key="1">
    <citation type="submission" date="2021-01" db="EMBL/GenBank/DDBJ databases">
        <title>Whole genome shotgun sequence of Dactylosporangium siamense NBRC 106093.</title>
        <authorList>
            <person name="Komaki H."/>
            <person name="Tamura T."/>
        </authorList>
    </citation>
    <scope>NUCLEOTIDE SEQUENCE</scope>
    <source>
        <strain evidence="9">NBRC 106093</strain>
    </source>
</reference>
<keyword evidence="3" id="KW-0813">Transport</keyword>
<keyword evidence="6 8" id="KW-1133">Transmembrane helix</keyword>
<dbReference type="InterPro" id="IPR045861">
    <property type="entry name" value="CorA_cytoplasmic_dom"/>
</dbReference>
<dbReference type="InterPro" id="IPR002523">
    <property type="entry name" value="MgTranspt_CorA/ZnTranspt_ZntB"/>
</dbReference>
<keyword evidence="7 8" id="KW-0472">Membrane</keyword>
<name>A0A919PGH6_9ACTN</name>
<dbReference type="RefSeq" id="WP_203844042.1">
    <property type="nucleotide sequence ID" value="NZ_BAAAVW010000003.1"/>
</dbReference>
<evidence type="ECO:0000313" key="10">
    <source>
        <dbReference type="Proteomes" id="UP000660611"/>
    </source>
</evidence>
<accession>A0A919PGH6</accession>
<dbReference type="GO" id="GO:0000287">
    <property type="term" value="F:magnesium ion binding"/>
    <property type="evidence" value="ECO:0007669"/>
    <property type="project" value="TreeGrafter"/>
</dbReference>
<feature type="transmembrane region" description="Helical" evidence="8">
    <location>
        <begin position="272"/>
        <end position="295"/>
    </location>
</feature>
<evidence type="ECO:0000256" key="6">
    <source>
        <dbReference type="ARBA" id="ARBA00022989"/>
    </source>
</evidence>
<dbReference type="Gene3D" id="3.30.460.20">
    <property type="entry name" value="CorA soluble domain-like"/>
    <property type="match status" value="1"/>
</dbReference>
<comment type="similarity">
    <text evidence="2">Belongs to the CorA metal ion transporter (MIT) (TC 1.A.35) family.</text>
</comment>
<dbReference type="Proteomes" id="UP000660611">
    <property type="component" value="Unassembled WGS sequence"/>
</dbReference>
<evidence type="ECO:0000256" key="8">
    <source>
        <dbReference type="SAM" id="Phobius"/>
    </source>
</evidence>
<dbReference type="PANTHER" id="PTHR46494:SF1">
    <property type="entry name" value="CORA FAMILY METAL ION TRANSPORTER (EUROFUNG)"/>
    <property type="match status" value="1"/>
</dbReference>
<dbReference type="Pfam" id="PF01544">
    <property type="entry name" value="CorA"/>
    <property type="match status" value="1"/>
</dbReference>
<dbReference type="SUPFAM" id="SSF144083">
    <property type="entry name" value="Magnesium transport protein CorA, transmembrane region"/>
    <property type="match status" value="1"/>
</dbReference>
<dbReference type="Gene3D" id="1.20.58.340">
    <property type="entry name" value="Magnesium transport protein CorA, transmembrane region"/>
    <property type="match status" value="2"/>
</dbReference>
<evidence type="ECO:0000256" key="7">
    <source>
        <dbReference type="ARBA" id="ARBA00023136"/>
    </source>
</evidence>
<dbReference type="InterPro" id="IPR045863">
    <property type="entry name" value="CorA_TM1_TM2"/>
</dbReference>
<keyword evidence="10" id="KW-1185">Reference proteome</keyword>
<evidence type="ECO:0000313" key="9">
    <source>
        <dbReference type="EMBL" id="GIG42155.1"/>
    </source>
</evidence>
<dbReference type="GO" id="GO:0050897">
    <property type="term" value="F:cobalt ion binding"/>
    <property type="evidence" value="ECO:0007669"/>
    <property type="project" value="TreeGrafter"/>
</dbReference>
<evidence type="ECO:0000256" key="5">
    <source>
        <dbReference type="ARBA" id="ARBA00022692"/>
    </source>
</evidence>
<sequence>MDVRIIRSGVVSTHTVEELPELLGGLSDGDGLLWVDVPVCDAAAVTVLGEVFGFHPLALRDAAQRNRVPKIHPYQDHVFVVLHAPHLGSRGHVHYVELDQFIGAWFLVTVHGPTNPAVPPDIPLRQTRDVLRRIEAGKLAPATPFELSYAIVSGISRLQETLVEDMTADVWRLEQRVTAGHLGNPEQFLEELFQARHGLLAVRTMAALGAEIYGRMATLSRRPRDEHHIADVVDQFSRVRSVADGEREYLQGVIEFYQARTETKMTIAAERLAVIAAVTLPITALSSVLGMNLIVNDHTRGLHLAATLVIMVIMSGTLLTWAKRQGWW</sequence>
<feature type="transmembrane region" description="Helical" evidence="8">
    <location>
        <begin position="301"/>
        <end position="322"/>
    </location>
</feature>
<organism evidence="9 10">
    <name type="scientific">Dactylosporangium siamense</name>
    <dbReference type="NCBI Taxonomy" id="685454"/>
    <lineage>
        <taxon>Bacteria</taxon>
        <taxon>Bacillati</taxon>
        <taxon>Actinomycetota</taxon>
        <taxon>Actinomycetes</taxon>
        <taxon>Micromonosporales</taxon>
        <taxon>Micromonosporaceae</taxon>
        <taxon>Dactylosporangium</taxon>
    </lineage>
</organism>
<dbReference type="GO" id="GO:0005886">
    <property type="term" value="C:plasma membrane"/>
    <property type="evidence" value="ECO:0007669"/>
    <property type="project" value="UniProtKB-SubCell"/>
</dbReference>
<protein>
    <submittedName>
        <fullName evidence="9">Magnesium transport protein CorA</fullName>
    </submittedName>
</protein>
<keyword evidence="4" id="KW-1003">Cell membrane</keyword>
<comment type="caution">
    <text evidence="9">The sequence shown here is derived from an EMBL/GenBank/DDBJ whole genome shotgun (WGS) entry which is preliminary data.</text>
</comment>
<evidence type="ECO:0000256" key="3">
    <source>
        <dbReference type="ARBA" id="ARBA00022448"/>
    </source>
</evidence>
<dbReference type="GO" id="GO:0015087">
    <property type="term" value="F:cobalt ion transmembrane transporter activity"/>
    <property type="evidence" value="ECO:0007669"/>
    <property type="project" value="TreeGrafter"/>
</dbReference>
<evidence type="ECO:0000256" key="2">
    <source>
        <dbReference type="ARBA" id="ARBA00009765"/>
    </source>
</evidence>
<gene>
    <name evidence="9" type="primary">corA_2</name>
    <name evidence="9" type="ORF">Dsi01nite_001960</name>
</gene>
<evidence type="ECO:0000256" key="1">
    <source>
        <dbReference type="ARBA" id="ARBA00004651"/>
    </source>
</evidence>
<dbReference type="PANTHER" id="PTHR46494">
    <property type="entry name" value="CORA FAMILY METAL ION TRANSPORTER (EUROFUNG)"/>
    <property type="match status" value="1"/>
</dbReference>
<dbReference type="EMBL" id="BONQ01000004">
    <property type="protein sequence ID" value="GIG42155.1"/>
    <property type="molecule type" value="Genomic_DNA"/>
</dbReference>
<comment type="subcellular location">
    <subcellularLocation>
        <location evidence="1">Cell membrane</location>
        <topology evidence="1">Multi-pass membrane protein</topology>
    </subcellularLocation>
</comment>
<keyword evidence="5 8" id="KW-0812">Transmembrane</keyword>
<dbReference type="AlphaFoldDB" id="A0A919PGH6"/>
<dbReference type="GO" id="GO:0015095">
    <property type="term" value="F:magnesium ion transmembrane transporter activity"/>
    <property type="evidence" value="ECO:0007669"/>
    <property type="project" value="TreeGrafter"/>
</dbReference>
<proteinExistence type="inferred from homology"/>
<dbReference type="SUPFAM" id="SSF143865">
    <property type="entry name" value="CorA soluble domain-like"/>
    <property type="match status" value="1"/>
</dbReference>
<dbReference type="CDD" id="cd12822">
    <property type="entry name" value="TmCorA-like"/>
    <property type="match status" value="1"/>
</dbReference>